<sequence>MPTASGRPNHHHRSITMTSPQSRSRHGQTGFPGSSASAYLGDRSFASPSGTHIANSRNGNTATHPFGFSAGPSSHSSMSIEANGSMAASSQSIPTYQSIDSPARPKFSTAESMPFTRNGDIPVVPQNASSSRNTYMRPPSNMNQYTGYSSHNPPSLHSSQYRNTVPRDILLPSGSLQVPYVPQHLSPNTNLAPPNSYPQSFTNDFGTQCGSQSAGPPYQPLPSMAHSPSIHPQDPHRRNINSHANSGGYRETRAQDTNPTSPTAFFCHWVDENNGHCSFHGSLENFKKHFSTHLSGAQNALSRCRWEDCPNKNDIRRDCTWRHVKETHLKMKRGT</sequence>
<evidence type="ECO:0000256" key="1">
    <source>
        <dbReference type="SAM" id="MobiDB-lite"/>
    </source>
</evidence>
<evidence type="ECO:0000313" key="2">
    <source>
        <dbReference type="EMBL" id="KIK40874.1"/>
    </source>
</evidence>
<organism evidence="2 3">
    <name type="scientific">Suillus luteus UH-Slu-Lm8-n1</name>
    <dbReference type="NCBI Taxonomy" id="930992"/>
    <lineage>
        <taxon>Eukaryota</taxon>
        <taxon>Fungi</taxon>
        <taxon>Dikarya</taxon>
        <taxon>Basidiomycota</taxon>
        <taxon>Agaricomycotina</taxon>
        <taxon>Agaricomycetes</taxon>
        <taxon>Agaricomycetidae</taxon>
        <taxon>Boletales</taxon>
        <taxon>Suillineae</taxon>
        <taxon>Suillaceae</taxon>
        <taxon>Suillus</taxon>
    </lineage>
</organism>
<feature type="compositionally biased region" description="Polar residues" evidence="1">
    <location>
        <begin position="46"/>
        <end position="63"/>
    </location>
</feature>
<dbReference type="OrthoDB" id="2666090at2759"/>
<feature type="region of interest" description="Disordered" evidence="1">
    <location>
        <begin position="1"/>
        <end position="141"/>
    </location>
</feature>
<dbReference type="InParanoid" id="A0A0D0AS37"/>
<accession>A0A0D0AS37</accession>
<evidence type="ECO:0000313" key="3">
    <source>
        <dbReference type="Proteomes" id="UP000054485"/>
    </source>
</evidence>
<reference evidence="3" key="2">
    <citation type="submission" date="2015-01" db="EMBL/GenBank/DDBJ databases">
        <title>Evolutionary Origins and Diversification of the Mycorrhizal Mutualists.</title>
        <authorList>
            <consortium name="DOE Joint Genome Institute"/>
            <consortium name="Mycorrhizal Genomics Consortium"/>
            <person name="Kohler A."/>
            <person name="Kuo A."/>
            <person name="Nagy L.G."/>
            <person name="Floudas D."/>
            <person name="Copeland A."/>
            <person name="Barry K.W."/>
            <person name="Cichocki N."/>
            <person name="Veneault-Fourrey C."/>
            <person name="LaButti K."/>
            <person name="Lindquist E.A."/>
            <person name="Lipzen A."/>
            <person name="Lundell T."/>
            <person name="Morin E."/>
            <person name="Murat C."/>
            <person name="Riley R."/>
            <person name="Ohm R."/>
            <person name="Sun H."/>
            <person name="Tunlid A."/>
            <person name="Henrissat B."/>
            <person name="Grigoriev I.V."/>
            <person name="Hibbett D.S."/>
            <person name="Martin F."/>
        </authorList>
    </citation>
    <scope>NUCLEOTIDE SEQUENCE [LARGE SCALE GENOMIC DNA]</scope>
    <source>
        <strain evidence="3">UH-Slu-Lm8-n1</strain>
    </source>
</reference>
<dbReference type="HOGENOM" id="CLU_048476_0_0_1"/>
<dbReference type="Proteomes" id="UP000054485">
    <property type="component" value="Unassembled WGS sequence"/>
</dbReference>
<keyword evidence="3" id="KW-1185">Reference proteome</keyword>
<protein>
    <submittedName>
        <fullName evidence="2">Uncharacterized protein</fullName>
    </submittedName>
</protein>
<name>A0A0D0AS37_9AGAM</name>
<dbReference type="AlphaFoldDB" id="A0A0D0AS37"/>
<dbReference type="EMBL" id="KN835287">
    <property type="protein sequence ID" value="KIK40874.1"/>
    <property type="molecule type" value="Genomic_DNA"/>
</dbReference>
<gene>
    <name evidence="2" type="ORF">CY34DRAFT_806732</name>
</gene>
<proteinExistence type="predicted"/>
<reference evidence="2 3" key="1">
    <citation type="submission" date="2014-04" db="EMBL/GenBank/DDBJ databases">
        <authorList>
            <consortium name="DOE Joint Genome Institute"/>
            <person name="Kuo A."/>
            <person name="Ruytinx J."/>
            <person name="Rineau F."/>
            <person name="Colpaert J."/>
            <person name="Kohler A."/>
            <person name="Nagy L.G."/>
            <person name="Floudas D."/>
            <person name="Copeland A."/>
            <person name="Barry K.W."/>
            <person name="Cichocki N."/>
            <person name="Veneault-Fourrey C."/>
            <person name="LaButti K."/>
            <person name="Lindquist E.A."/>
            <person name="Lipzen A."/>
            <person name="Lundell T."/>
            <person name="Morin E."/>
            <person name="Murat C."/>
            <person name="Sun H."/>
            <person name="Tunlid A."/>
            <person name="Henrissat B."/>
            <person name="Grigoriev I.V."/>
            <person name="Hibbett D.S."/>
            <person name="Martin F."/>
            <person name="Nordberg H.P."/>
            <person name="Cantor M.N."/>
            <person name="Hua S.X."/>
        </authorList>
    </citation>
    <scope>NUCLEOTIDE SEQUENCE [LARGE SCALE GENOMIC DNA]</scope>
    <source>
        <strain evidence="2 3">UH-Slu-Lm8-n1</strain>
    </source>
</reference>
<feature type="compositionally biased region" description="Polar residues" evidence="1">
    <location>
        <begin position="126"/>
        <end position="141"/>
    </location>
</feature>
<feature type="compositionally biased region" description="Polar residues" evidence="1">
    <location>
        <begin position="71"/>
        <end position="100"/>
    </location>
</feature>
<feature type="region of interest" description="Disordered" evidence="1">
    <location>
        <begin position="208"/>
        <end position="235"/>
    </location>
</feature>